<dbReference type="EMBL" id="VDDR01000009">
    <property type="protein sequence ID" value="TNB96926.1"/>
    <property type="molecule type" value="Genomic_DNA"/>
</dbReference>
<dbReference type="AlphaFoldDB" id="A0ABD7RDQ4"/>
<protein>
    <recommendedName>
        <fullName evidence="3">MAE-28990/MAE-18760-like HEPN domain-containing protein</fullName>
    </recommendedName>
</protein>
<accession>A0ABD7RDQ4</accession>
<sequence length="284" mass="33460">MDAKNEEFEHDKKDEQLREEIQKEMNGYTQSIRDVHKNYIQPMLDGFSIGVENMQPFFEMAEHITGLMNIINWESISDAAAERIKEIDRLLQEYEQDFWCLDYEILDDIEEGITLEIVSVYVDKNLESYVEAIIKEPMYELHVSLIKETYEAYKKGFYKLCAMSLFAAFEHVIASWRAGNIKAEMVSVKQNPKVFKLYNKIKPEVYSDIEQVQFSKVFALSVLRMFKRTFVKIPDELCQELNRNSIAHGFHNYDSLNKTDILKLFQLLKSTLVIKYLDINEIEN</sequence>
<dbReference type="Proteomes" id="UP000309400">
    <property type="component" value="Unassembled WGS sequence"/>
</dbReference>
<proteinExistence type="predicted"/>
<name>A0ABD7RDQ4_BACCE</name>
<gene>
    <name evidence="1" type="ORF">FHG65_18835</name>
</gene>
<evidence type="ECO:0000313" key="1">
    <source>
        <dbReference type="EMBL" id="TNB96926.1"/>
    </source>
</evidence>
<organism evidence="1 2">
    <name type="scientific">Bacillus cereus</name>
    <dbReference type="NCBI Taxonomy" id="1396"/>
    <lineage>
        <taxon>Bacteria</taxon>
        <taxon>Bacillati</taxon>
        <taxon>Bacillota</taxon>
        <taxon>Bacilli</taxon>
        <taxon>Bacillales</taxon>
        <taxon>Bacillaceae</taxon>
        <taxon>Bacillus</taxon>
        <taxon>Bacillus cereus group</taxon>
    </lineage>
</organism>
<evidence type="ECO:0000313" key="2">
    <source>
        <dbReference type="Proteomes" id="UP000309400"/>
    </source>
</evidence>
<dbReference type="RefSeq" id="WP_139020015.1">
    <property type="nucleotide sequence ID" value="NZ_VDDR01000009.1"/>
</dbReference>
<evidence type="ECO:0008006" key="3">
    <source>
        <dbReference type="Google" id="ProtNLM"/>
    </source>
</evidence>
<comment type="caution">
    <text evidence="1">The sequence shown here is derived from an EMBL/GenBank/DDBJ whole genome shotgun (WGS) entry which is preliminary data.</text>
</comment>
<reference evidence="1 2" key="1">
    <citation type="submission" date="2019-06" db="EMBL/GenBank/DDBJ databases">
        <title>Biocontrol Bacillus strains from Vietnam.</title>
        <authorList>
            <person name="Borriss R."/>
            <person name="Lasch P."/>
            <person name="Thanh Tam L.T."/>
        </authorList>
    </citation>
    <scope>NUCLEOTIDE SEQUENCE [LARGE SCALE GENOMIC DNA]</scope>
    <source>
        <strain evidence="1 2">A8</strain>
    </source>
</reference>